<feature type="compositionally biased region" description="Low complexity" evidence="1">
    <location>
        <begin position="494"/>
        <end position="508"/>
    </location>
</feature>
<dbReference type="VEuPathDB" id="FungiDB:CNAG_05071"/>
<feature type="compositionally biased region" description="Basic and acidic residues" evidence="1">
    <location>
        <begin position="554"/>
        <end position="565"/>
    </location>
</feature>
<dbReference type="KEGG" id="cng:CNAG_05071"/>
<feature type="compositionally biased region" description="Polar residues" evidence="1">
    <location>
        <begin position="45"/>
        <end position="55"/>
    </location>
</feature>
<feature type="region of interest" description="Disordered" evidence="1">
    <location>
        <begin position="230"/>
        <end position="269"/>
    </location>
</feature>
<dbReference type="GeneID" id="23888422"/>
<accession>J9VRJ4</accession>
<dbReference type="HOGENOM" id="CLU_465409_0_0_1"/>
<evidence type="ECO:0000256" key="1">
    <source>
        <dbReference type="SAM" id="MobiDB-lite"/>
    </source>
</evidence>
<feature type="region of interest" description="Disordered" evidence="1">
    <location>
        <begin position="317"/>
        <end position="577"/>
    </location>
</feature>
<evidence type="ECO:0000313" key="2">
    <source>
        <dbReference type="EMBL" id="AFR94335.1"/>
    </source>
</evidence>
<dbReference type="AlphaFoldDB" id="J9VRJ4"/>
<dbReference type="OrthoDB" id="2564196at2759"/>
<feature type="region of interest" description="Disordered" evidence="1">
    <location>
        <begin position="16"/>
        <end position="72"/>
    </location>
</feature>
<protein>
    <submittedName>
        <fullName evidence="2">Sulfite reductase (NADPH) hemoprotein beta-component</fullName>
    </submittedName>
</protein>
<name>J9VRJ4_CRYN9</name>
<sequence>MPIDPDAYMAGAIPTLSRGGSWLQGERQLRDSTLPPSHFHEGSRCGSSPGSNYNPQTPPTPGRSQFGENPFLLPRSPFQRSLSISDCALPSIYSDGRPPPMPMLTHLQMDISEASSIHGLNRKQVFGPLQHHVWLKSSSEADQNSATSRSFDAQFLVSGARSVASSVSVPQNVRSIRSGQHSHHHFDKHLPPEQGRSWENHGGSPKPLAPEPDSGMKKSPCVKLDGHLRRTSDASNLPTPYRKLSNHRILPPVSSHDDYFPSSPTSNRHDEQLAITKHRYPHSSNFLPPKPRYKKLAEQGLSRSAQLNSRMARLSLAGRECRTPDPEPSSGGYPTGPHSPLRPSDDGKRPSIGRRHTASHVTESTHTPSSLPISPPIHKTLHQLKRTRHNSSPHAPTSESSSYNEQAASGFTVDFTTSPPTPPRSRTDSNPSTPVSKQFPHPNTDSPHKTALNSSVAPSERNGPAGYVSSLFDDPYDRYATHPNAPTPDGIEKLLSLSSSPSPSISKPPSTPLRPLQPKAPKDGDYIPPGFAKPTKNLSWNRDGPAMRTYGIAWKREGDPEKLPEGPEGPRWVQARPPRVDHVLGGSWWESGGEEDRISWLN</sequence>
<feature type="compositionally biased region" description="Polar residues" evidence="1">
    <location>
        <begin position="359"/>
        <end position="372"/>
    </location>
</feature>
<feature type="compositionally biased region" description="Basic residues" evidence="1">
    <location>
        <begin position="379"/>
        <end position="391"/>
    </location>
</feature>
<evidence type="ECO:0000313" key="3">
    <source>
        <dbReference type="Proteomes" id="UP000010091"/>
    </source>
</evidence>
<dbReference type="Proteomes" id="UP000010091">
    <property type="component" value="Chromosome 4"/>
</dbReference>
<reference evidence="2 3" key="1">
    <citation type="journal article" date="2014" name="PLoS Genet.">
        <title>Analysis of the genome and transcriptome of Cryptococcus neoformans var. grubii reveals complex RNA expression and microevolution leading to virulence attenuation.</title>
        <authorList>
            <person name="Janbon G."/>
            <person name="Ormerod K.L."/>
            <person name="Paulet D."/>
            <person name="Byrnes E.J.III."/>
            <person name="Yadav V."/>
            <person name="Chatterjee G."/>
            <person name="Mullapudi N."/>
            <person name="Hon C.C."/>
            <person name="Billmyre R.B."/>
            <person name="Brunel F."/>
            <person name="Bahn Y.S."/>
            <person name="Chen W."/>
            <person name="Chen Y."/>
            <person name="Chow E.W."/>
            <person name="Coppee J.Y."/>
            <person name="Floyd-Averette A."/>
            <person name="Gaillardin C."/>
            <person name="Gerik K.J."/>
            <person name="Goldberg J."/>
            <person name="Gonzalez-Hilarion S."/>
            <person name="Gujja S."/>
            <person name="Hamlin J.L."/>
            <person name="Hsueh Y.P."/>
            <person name="Ianiri G."/>
            <person name="Jones S."/>
            <person name="Kodira C.D."/>
            <person name="Kozubowski L."/>
            <person name="Lam W."/>
            <person name="Marra M."/>
            <person name="Mesner L.D."/>
            <person name="Mieczkowski P.A."/>
            <person name="Moyrand F."/>
            <person name="Nielsen K."/>
            <person name="Proux C."/>
            <person name="Rossignol T."/>
            <person name="Schein J.E."/>
            <person name="Sun S."/>
            <person name="Wollschlaeger C."/>
            <person name="Wood I.A."/>
            <person name="Zeng Q."/>
            <person name="Neuveglise C."/>
            <person name="Newlon C.S."/>
            <person name="Perfect J.R."/>
            <person name="Lodge J.K."/>
            <person name="Idnurm A."/>
            <person name="Stajich J.E."/>
            <person name="Kronstad J.W."/>
            <person name="Sanyal K."/>
            <person name="Heitman J."/>
            <person name="Fraser J.A."/>
            <person name="Cuomo C.A."/>
            <person name="Dietrich F.S."/>
        </authorList>
    </citation>
    <scope>NUCLEOTIDE SEQUENCE [LARGE SCALE GENOMIC DNA]</scope>
    <source>
        <strain evidence="3">H99 / ATCC 208821 / CBS 10515 / FGSC 9487</strain>
    </source>
</reference>
<organism evidence="2 3">
    <name type="scientific">Cryptococcus neoformans (strain H99 / ATCC 208821 / CBS 10515 / FGSC 9487)</name>
    <name type="common">Cryptococcus neoformans var. grubii serotype A</name>
    <dbReference type="NCBI Taxonomy" id="235443"/>
    <lineage>
        <taxon>Eukaryota</taxon>
        <taxon>Fungi</taxon>
        <taxon>Dikarya</taxon>
        <taxon>Basidiomycota</taxon>
        <taxon>Agaricomycotina</taxon>
        <taxon>Tremellomycetes</taxon>
        <taxon>Tremellales</taxon>
        <taxon>Cryptococcaceae</taxon>
        <taxon>Cryptococcus</taxon>
        <taxon>Cryptococcus neoformans species complex</taxon>
    </lineage>
</organism>
<keyword evidence="3" id="KW-1185">Reference proteome</keyword>
<feature type="region of interest" description="Disordered" evidence="1">
    <location>
        <begin position="176"/>
        <end position="218"/>
    </location>
</feature>
<gene>
    <name evidence="2" type="ORF">CNAG_05071</name>
</gene>
<feature type="compositionally biased region" description="Basic and acidic residues" evidence="1">
    <location>
        <begin position="188"/>
        <end position="199"/>
    </location>
</feature>
<dbReference type="EMBL" id="CP003823">
    <property type="protein sequence ID" value="AFR94335.1"/>
    <property type="molecule type" value="Genomic_DNA"/>
</dbReference>
<feature type="compositionally biased region" description="Low complexity" evidence="1">
    <location>
        <begin position="392"/>
        <end position="402"/>
    </location>
</feature>
<proteinExistence type="predicted"/>
<dbReference type="RefSeq" id="XP_012048697.1">
    <property type="nucleotide sequence ID" value="XM_012193307.1"/>
</dbReference>
<feature type="compositionally biased region" description="Polar residues" evidence="1">
    <location>
        <begin position="441"/>
        <end position="457"/>
    </location>
</feature>